<accession>K3Z179</accession>
<evidence type="ECO:0000313" key="2">
    <source>
        <dbReference type="EnsemblPlants" id="KQL27967"/>
    </source>
</evidence>
<dbReference type="EMBL" id="AGNK02000027">
    <property type="status" value="NOT_ANNOTATED_CDS"/>
    <property type="molecule type" value="Genomic_DNA"/>
</dbReference>
<dbReference type="InParanoid" id="K3Z179"/>
<evidence type="ECO:0000313" key="3">
    <source>
        <dbReference type="Proteomes" id="UP000004995"/>
    </source>
</evidence>
<feature type="chain" id="PRO_5010127392" evidence="1">
    <location>
        <begin position="20"/>
        <end position="45"/>
    </location>
</feature>
<organism evidence="2 3">
    <name type="scientific">Setaria italica</name>
    <name type="common">Foxtail millet</name>
    <name type="synonym">Panicum italicum</name>
    <dbReference type="NCBI Taxonomy" id="4555"/>
    <lineage>
        <taxon>Eukaryota</taxon>
        <taxon>Viridiplantae</taxon>
        <taxon>Streptophyta</taxon>
        <taxon>Embryophyta</taxon>
        <taxon>Tracheophyta</taxon>
        <taxon>Spermatophyta</taxon>
        <taxon>Magnoliopsida</taxon>
        <taxon>Liliopsida</taxon>
        <taxon>Poales</taxon>
        <taxon>Poaceae</taxon>
        <taxon>PACMAD clade</taxon>
        <taxon>Panicoideae</taxon>
        <taxon>Panicodae</taxon>
        <taxon>Paniceae</taxon>
        <taxon>Cenchrinae</taxon>
        <taxon>Setaria</taxon>
    </lineage>
</organism>
<protein>
    <submittedName>
        <fullName evidence="2">Uncharacterized protein</fullName>
    </submittedName>
</protein>
<name>K3Z179_SETIT</name>
<dbReference type="AlphaFoldDB" id="K3Z179"/>
<sequence length="45" mass="5542">MKHHRYHLWLLLHSLKCFLFPYYLPRPSQPATWLVVYRSRAASTR</sequence>
<dbReference type="EnsemblPlants" id="KQL27967">
    <property type="protein sequence ID" value="KQL27967"/>
    <property type="gene ID" value="SETIT_020297mg"/>
</dbReference>
<proteinExistence type="predicted"/>
<dbReference type="HOGENOM" id="CLU_3208506_0_0_1"/>
<reference evidence="2" key="2">
    <citation type="submission" date="2018-08" db="UniProtKB">
        <authorList>
            <consortium name="EnsemblPlants"/>
        </authorList>
    </citation>
    <scope>IDENTIFICATION</scope>
    <source>
        <strain evidence="2">Yugu1</strain>
    </source>
</reference>
<feature type="signal peptide" evidence="1">
    <location>
        <begin position="1"/>
        <end position="19"/>
    </location>
</feature>
<keyword evidence="1" id="KW-0732">Signal</keyword>
<dbReference type="Proteomes" id="UP000004995">
    <property type="component" value="Unassembled WGS sequence"/>
</dbReference>
<keyword evidence="3" id="KW-1185">Reference proteome</keyword>
<evidence type="ECO:0000256" key="1">
    <source>
        <dbReference type="SAM" id="SignalP"/>
    </source>
</evidence>
<dbReference type="Gramene" id="KQL27967">
    <property type="protein sequence ID" value="KQL27967"/>
    <property type="gene ID" value="SETIT_020297mg"/>
</dbReference>
<reference evidence="3" key="1">
    <citation type="journal article" date="2012" name="Nat. Biotechnol.">
        <title>Reference genome sequence of the model plant Setaria.</title>
        <authorList>
            <person name="Bennetzen J.L."/>
            <person name="Schmutz J."/>
            <person name="Wang H."/>
            <person name="Percifield R."/>
            <person name="Hawkins J."/>
            <person name="Pontaroli A.C."/>
            <person name="Estep M."/>
            <person name="Feng L."/>
            <person name="Vaughn J.N."/>
            <person name="Grimwood J."/>
            <person name="Jenkins J."/>
            <person name="Barry K."/>
            <person name="Lindquist E."/>
            <person name="Hellsten U."/>
            <person name="Deshpande S."/>
            <person name="Wang X."/>
            <person name="Wu X."/>
            <person name="Mitros T."/>
            <person name="Triplett J."/>
            <person name="Yang X."/>
            <person name="Ye C.Y."/>
            <person name="Mauro-Herrera M."/>
            <person name="Wang L."/>
            <person name="Li P."/>
            <person name="Sharma M."/>
            <person name="Sharma R."/>
            <person name="Ronald P.C."/>
            <person name="Panaud O."/>
            <person name="Kellogg E.A."/>
            <person name="Brutnell T.P."/>
            <person name="Doust A.N."/>
            <person name="Tuskan G.A."/>
            <person name="Rokhsar D."/>
            <person name="Devos K.M."/>
        </authorList>
    </citation>
    <scope>NUCLEOTIDE SEQUENCE [LARGE SCALE GENOMIC DNA]</scope>
    <source>
        <strain evidence="3">cv. Yugu1</strain>
    </source>
</reference>